<feature type="region of interest" description="Disordered" evidence="2">
    <location>
        <begin position="1063"/>
        <end position="1096"/>
    </location>
</feature>
<dbReference type="AlphaFoldDB" id="A0A1V9YXG2"/>
<evidence type="ECO:0000256" key="2">
    <source>
        <dbReference type="SAM" id="MobiDB-lite"/>
    </source>
</evidence>
<evidence type="ECO:0000313" key="3">
    <source>
        <dbReference type="EMBL" id="OQR90347.1"/>
    </source>
</evidence>
<name>A0A1V9YXG2_ACHHY</name>
<organism evidence="3 4">
    <name type="scientific">Achlya hypogyna</name>
    <name type="common">Oomycete</name>
    <name type="synonym">Protoachlya hypogyna</name>
    <dbReference type="NCBI Taxonomy" id="1202772"/>
    <lineage>
        <taxon>Eukaryota</taxon>
        <taxon>Sar</taxon>
        <taxon>Stramenopiles</taxon>
        <taxon>Oomycota</taxon>
        <taxon>Saprolegniomycetes</taxon>
        <taxon>Saprolegniales</taxon>
        <taxon>Achlyaceae</taxon>
        <taxon>Achlya</taxon>
    </lineage>
</organism>
<dbReference type="Proteomes" id="UP000243579">
    <property type="component" value="Unassembled WGS sequence"/>
</dbReference>
<reference evidence="3 4" key="1">
    <citation type="journal article" date="2014" name="Genome Biol. Evol.">
        <title>The secreted proteins of Achlya hypogyna and Thraustotheca clavata identify the ancestral oomycete secretome and reveal gene acquisitions by horizontal gene transfer.</title>
        <authorList>
            <person name="Misner I."/>
            <person name="Blouin N."/>
            <person name="Leonard G."/>
            <person name="Richards T.A."/>
            <person name="Lane C.E."/>
        </authorList>
    </citation>
    <scope>NUCLEOTIDE SEQUENCE [LARGE SCALE GENOMIC DNA]</scope>
    <source>
        <strain evidence="3 4">ATCC 48635</strain>
    </source>
</reference>
<keyword evidence="4" id="KW-1185">Reference proteome</keyword>
<feature type="coiled-coil region" evidence="1">
    <location>
        <begin position="318"/>
        <end position="352"/>
    </location>
</feature>
<gene>
    <name evidence="3" type="ORF">ACHHYP_05612</name>
</gene>
<protein>
    <submittedName>
        <fullName evidence="3">Uncharacterized protein</fullName>
    </submittedName>
</protein>
<proteinExistence type="predicted"/>
<sequence>MSPAEGDPVPMEEVVAAALDNSDVVPASEENQDAPPVVEKLFSLAIDPAWDGPAFSSMMQTDLLTYSLSVSVAPMTKAIETMGSSLQKHDDTLLQLQAYCRHLEHENHDLVRAAEASNAALAHKVDDATATLRAELLEVMRPLETRTDALGADLSTASSTLAAIAAQLEAREAEISPVLPPADPAMPQLERMKMIEDRLRDCVTQHGLNQLRDDLTALIPVTDAFVAAPELAAFKDELAAAMQAQVAAMQDQMRTQFQDQLLALQAQVDAAAKNAKARSPRQAVQSLKRAQSYNTTLKPSTLGVPAPATPPPPPAVDLSEVNKRFEQEEELLEALRQQYEALQESFAAQADELALVHAPRPIPTLVSSSVSDAVESDLQLHRGLLDALQREVTDARSKHESVVVQLRRLDPLEKQLRDAETNATLMKDDIDAQKAVAHAIQGDLRKLTGDFRAFQDNQSLMQSFSAATSGGDGPDFSQVLARLGEMRAAQEAAMDDVRRQMDKMADDGNVTQQWVHRLQTDVKGLVDKTDKHGAHVADWLERDDDDRQLAYRHAELALIREKETLQRALQVQERLGIGFADLQQHALALRKELDRLGAVEVLAVKLPEIQSLHKAFKHLILQVPPIAALLPATRDTLARIGNSIEAGHLPVEEAGVLQDKLTALLQMLHTLDTHNTEMAGQNEVAKNNMDDLMHLWNSKMHVDLLAKYTQLVKELRELARNRGSASVHPSCTRPERDDASLRAVAHAPSRAMTDGPVDGKMFETKLIGTNRRLAEIEDTLRAMSKNLVAYRSDLSDKVTASNLAKLKFQIFSELAKIHAVLGSARFNAPGAATSVVCDDTDIKTSLDAQAELIASLCSDLKQSLSEKPTDDKNVLSRLGGEDEQFSSKLESITDKVAEMFVSLEANRNATQPRHAIPTYNPAQMLDNFAQNIEVKLAESQNLTKMVLPTSIPGVDTVLQQINSIKNELNDVIRHRVAKALESIRETLPIGEETTAGGSKPVVCIACSRPVRVEPNVQESVHDRLPMEPILKIPHDPVMESLQEPFMDDYHVYRAGFRMPQHDKRLGGKNVLPLLPANPGSPSSPQKRAKKKPHDAT</sequence>
<dbReference type="STRING" id="1202772.A0A1V9YXG2"/>
<accession>A0A1V9YXG2</accession>
<comment type="caution">
    <text evidence="3">The sequence shown here is derived from an EMBL/GenBank/DDBJ whole genome shotgun (WGS) entry which is preliminary data.</text>
</comment>
<dbReference type="OrthoDB" id="76977at2759"/>
<feature type="compositionally biased region" description="Basic residues" evidence="2">
    <location>
        <begin position="1086"/>
        <end position="1096"/>
    </location>
</feature>
<evidence type="ECO:0000313" key="4">
    <source>
        <dbReference type="Proteomes" id="UP000243579"/>
    </source>
</evidence>
<dbReference type="EMBL" id="JNBR01000636">
    <property type="protein sequence ID" value="OQR90347.1"/>
    <property type="molecule type" value="Genomic_DNA"/>
</dbReference>
<evidence type="ECO:0000256" key="1">
    <source>
        <dbReference type="SAM" id="Coils"/>
    </source>
</evidence>
<keyword evidence="1" id="KW-0175">Coiled coil</keyword>